<dbReference type="RefSeq" id="WP_141272876.1">
    <property type="nucleotide sequence ID" value="NZ_BJLH01000018.1"/>
</dbReference>
<sequence length="204" mass="23364">MSTKILIVISSSILLASHAYAKTNTDFLTLSIGGSTIEHTKVDDVRERGTTMGVYAQKSIANGLIYSGQYDGNLVEDKNDTYEYQEHIARIGLDYNLTKNKDYDFYIGGKIGYWYAEYKSDEGKSHLEDVIYGPSVTFVDNFGNWDLIANYGYYLGFEDEGMHEAKINAVYKVSHNLGLGLEYRYQNLFDQDRHSYFAQARFYF</sequence>
<feature type="signal peptide" evidence="1">
    <location>
        <begin position="1"/>
        <end position="21"/>
    </location>
</feature>
<feature type="chain" id="PRO_5021399372" description="Outer membrane protein beta-barrel domain-containing protein" evidence="1">
    <location>
        <begin position="22"/>
        <end position="204"/>
    </location>
</feature>
<evidence type="ECO:0000313" key="3">
    <source>
        <dbReference type="Proteomes" id="UP000318242"/>
    </source>
</evidence>
<gene>
    <name evidence="2" type="ORF">VCO01S_34500</name>
</gene>
<evidence type="ECO:0008006" key="4">
    <source>
        <dbReference type="Google" id="ProtNLM"/>
    </source>
</evidence>
<proteinExistence type="predicted"/>
<name>A0A4Y3ISQ2_9VIBR</name>
<organism evidence="2 3">
    <name type="scientific">Vibrio comitans NBRC 102076</name>
    <dbReference type="NCBI Taxonomy" id="1219078"/>
    <lineage>
        <taxon>Bacteria</taxon>
        <taxon>Pseudomonadati</taxon>
        <taxon>Pseudomonadota</taxon>
        <taxon>Gammaproteobacteria</taxon>
        <taxon>Vibrionales</taxon>
        <taxon>Vibrionaceae</taxon>
        <taxon>Vibrio</taxon>
    </lineage>
</organism>
<accession>A0A4Y3ISQ2</accession>
<evidence type="ECO:0000256" key="1">
    <source>
        <dbReference type="SAM" id="SignalP"/>
    </source>
</evidence>
<comment type="caution">
    <text evidence="2">The sequence shown here is derived from an EMBL/GenBank/DDBJ whole genome shotgun (WGS) entry which is preliminary data.</text>
</comment>
<keyword evidence="3" id="KW-1185">Reference proteome</keyword>
<evidence type="ECO:0000313" key="2">
    <source>
        <dbReference type="EMBL" id="GEA62257.1"/>
    </source>
</evidence>
<dbReference type="OrthoDB" id="6759120at2"/>
<reference evidence="2 3" key="1">
    <citation type="submission" date="2019-06" db="EMBL/GenBank/DDBJ databases">
        <title>Whole genome shotgun sequence of Vibrio comitans NBRC 102076.</title>
        <authorList>
            <person name="Hosoyama A."/>
            <person name="Uohara A."/>
            <person name="Ohji S."/>
            <person name="Ichikawa N."/>
        </authorList>
    </citation>
    <scope>NUCLEOTIDE SEQUENCE [LARGE SCALE GENOMIC DNA]</scope>
    <source>
        <strain evidence="2 3">NBRC 102076</strain>
    </source>
</reference>
<keyword evidence="1" id="KW-0732">Signal</keyword>
<dbReference type="Proteomes" id="UP000318242">
    <property type="component" value="Unassembled WGS sequence"/>
</dbReference>
<dbReference type="EMBL" id="BJLH01000018">
    <property type="protein sequence ID" value="GEA62257.1"/>
    <property type="molecule type" value="Genomic_DNA"/>
</dbReference>
<dbReference type="AlphaFoldDB" id="A0A4Y3ISQ2"/>
<protein>
    <recommendedName>
        <fullName evidence="4">Outer membrane protein beta-barrel domain-containing protein</fullName>
    </recommendedName>
</protein>